<dbReference type="EMBL" id="JAAWVO010051054">
    <property type="protein sequence ID" value="MBN3320227.1"/>
    <property type="molecule type" value="Genomic_DNA"/>
</dbReference>
<comment type="catalytic activity">
    <reaction evidence="25">
        <text>N-acetyl-L-aspartyl-L-glutamate(out) = N-acetyl-L-aspartyl-L-glutamate(in)</text>
        <dbReference type="Rhea" id="RHEA:72599"/>
        <dbReference type="ChEBI" id="CHEBI:76931"/>
    </reaction>
    <physiologicalReaction direction="left-to-right" evidence="25">
        <dbReference type="Rhea" id="RHEA:72600"/>
    </physiologicalReaction>
</comment>
<dbReference type="FunFam" id="3.40.50.300:FF:000090">
    <property type="entry name" value="Elongation factor 1-alpha"/>
    <property type="match status" value="1"/>
</dbReference>
<dbReference type="PANTHER" id="PTHR23115">
    <property type="entry name" value="TRANSLATION FACTOR"/>
    <property type="match status" value="1"/>
</dbReference>
<comment type="similarity">
    <text evidence="5">Belongs to the TRAFAC class translation factor GTPase superfamily. Classic translation factor GTPase family. EF-Tu/EF-1A subfamily.</text>
</comment>
<keyword evidence="12" id="KW-0251">Elongation factor</keyword>
<dbReference type="NCBIfam" id="TIGR00483">
    <property type="entry name" value="EF-1_alpha"/>
    <property type="match status" value="1"/>
</dbReference>
<evidence type="ECO:0000256" key="2">
    <source>
        <dbReference type="ARBA" id="ARBA00004554"/>
    </source>
</evidence>
<evidence type="ECO:0000256" key="20">
    <source>
        <dbReference type="ARBA" id="ARBA00023228"/>
    </source>
</evidence>
<dbReference type="GO" id="GO:0015293">
    <property type="term" value="F:symporter activity"/>
    <property type="evidence" value="ECO:0007669"/>
    <property type="project" value="UniProtKB-KW"/>
</dbReference>
<dbReference type="InterPro" id="IPR036259">
    <property type="entry name" value="MFS_trans_sf"/>
</dbReference>
<dbReference type="CDD" id="cd17381">
    <property type="entry name" value="MFS_SLC17A5"/>
    <property type="match status" value="1"/>
</dbReference>
<evidence type="ECO:0000256" key="26">
    <source>
        <dbReference type="ARBA" id="ARBA00051447"/>
    </source>
</evidence>
<comment type="catalytic activity">
    <reaction evidence="22">
        <text>2 nitrate(out) + H(+)(out) = 2 nitrate(in) + H(+)(in)</text>
        <dbReference type="Rhea" id="RHEA:71539"/>
        <dbReference type="ChEBI" id="CHEBI:15378"/>
        <dbReference type="ChEBI" id="CHEBI:17632"/>
    </reaction>
    <physiologicalReaction direction="left-to-right" evidence="22">
        <dbReference type="Rhea" id="RHEA:71540"/>
    </physiologicalReaction>
</comment>
<dbReference type="Gene3D" id="1.20.1250.20">
    <property type="entry name" value="MFS general substrate transporter like domains"/>
    <property type="match status" value="2"/>
</dbReference>
<keyword evidence="16" id="KW-0770">Synapse</keyword>
<dbReference type="Pfam" id="PF22594">
    <property type="entry name" value="GTP-eEF1A_C"/>
    <property type="match status" value="1"/>
</dbReference>
<comment type="catalytic activity">
    <reaction evidence="24">
        <text>N-acetylneuraminate(in) + H(+)(in) = N-acetylneuraminate(out) + H(+)(out)</text>
        <dbReference type="Rhea" id="RHEA:28987"/>
        <dbReference type="ChEBI" id="CHEBI:15378"/>
        <dbReference type="ChEBI" id="CHEBI:35418"/>
    </reaction>
    <physiologicalReaction direction="right-to-left" evidence="24">
        <dbReference type="Rhea" id="RHEA:28989"/>
    </physiologicalReaction>
</comment>
<evidence type="ECO:0000313" key="37">
    <source>
        <dbReference type="Proteomes" id="UP000736164"/>
    </source>
</evidence>
<feature type="non-terminal residue" evidence="36">
    <location>
        <position position="970"/>
    </location>
</feature>
<keyword evidence="17" id="KW-0342">GTP-binding</keyword>
<evidence type="ECO:0000256" key="15">
    <source>
        <dbReference type="ARBA" id="ARBA00022989"/>
    </source>
</evidence>
<evidence type="ECO:0000256" key="16">
    <source>
        <dbReference type="ARBA" id="ARBA00023018"/>
    </source>
</evidence>
<dbReference type="InterPro" id="IPR011701">
    <property type="entry name" value="MFS"/>
</dbReference>
<feature type="domain" description="Major facilitator superfamily (MFS) profile" evidence="34">
    <location>
        <begin position="39"/>
        <end position="491"/>
    </location>
</feature>
<evidence type="ECO:0000256" key="1">
    <source>
        <dbReference type="ARBA" id="ARBA00004432"/>
    </source>
</evidence>
<keyword evidence="10 33" id="KW-0812">Transmembrane</keyword>
<evidence type="ECO:0000256" key="24">
    <source>
        <dbReference type="ARBA" id="ARBA00050625"/>
    </source>
</evidence>
<dbReference type="InterPro" id="IPR004539">
    <property type="entry name" value="Transl_elong_EF1A_euk/arc"/>
</dbReference>
<keyword evidence="15 33" id="KW-1133">Transmembrane helix</keyword>
<dbReference type="GO" id="GO:0005765">
    <property type="term" value="C:lysosomal membrane"/>
    <property type="evidence" value="ECO:0007669"/>
    <property type="project" value="UniProtKB-SubCell"/>
</dbReference>
<feature type="transmembrane region" description="Helical" evidence="33">
    <location>
        <begin position="282"/>
        <end position="305"/>
    </location>
</feature>
<dbReference type="PROSITE" id="PS51722">
    <property type="entry name" value="G_TR_2"/>
    <property type="match status" value="1"/>
</dbReference>
<dbReference type="InterPro" id="IPR004161">
    <property type="entry name" value="EFTu-like_2"/>
</dbReference>
<evidence type="ECO:0000256" key="27">
    <source>
        <dbReference type="ARBA" id="ARBA00051612"/>
    </source>
</evidence>
<evidence type="ECO:0000256" key="21">
    <source>
        <dbReference type="ARBA" id="ARBA00023329"/>
    </source>
</evidence>
<keyword evidence="7" id="KW-1003">Cell membrane</keyword>
<dbReference type="SUPFAM" id="SSF103473">
    <property type="entry name" value="MFS general substrate transporter"/>
    <property type="match status" value="1"/>
</dbReference>
<dbReference type="SUPFAM" id="SSF50465">
    <property type="entry name" value="EF-Tu/eEF-1alpha/eIF2-gamma C-terminal domain"/>
    <property type="match status" value="1"/>
</dbReference>
<dbReference type="PRINTS" id="PR00315">
    <property type="entry name" value="ELONGATNFCT"/>
</dbReference>
<evidence type="ECO:0000256" key="10">
    <source>
        <dbReference type="ARBA" id="ARBA00022692"/>
    </source>
</evidence>
<evidence type="ECO:0000256" key="11">
    <source>
        <dbReference type="ARBA" id="ARBA00022741"/>
    </source>
</evidence>
<evidence type="ECO:0000256" key="17">
    <source>
        <dbReference type="ARBA" id="ARBA00023134"/>
    </source>
</evidence>
<dbReference type="SUPFAM" id="SSF52540">
    <property type="entry name" value="P-loop containing nucleoside triphosphate hydrolases"/>
    <property type="match status" value="1"/>
</dbReference>
<dbReference type="GO" id="GO:0016323">
    <property type="term" value="C:basolateral plasma membrane"/>
    <property type="evidence" value="ECO:0007669"/>
    <property type="project" value="UniProtKB-SubCell"/>
</dbReference>
<dbReference type="CDD" id="cd01883">
    <property type="entry name" value="EF1_alpha"/>
    <property type="match status" value="1"/>
</dbReference>
<evidence type="ECO:0000256" key="5">
    <source>
        <dbReference type="ARBA" id="ARBA00007249"/>
    </source>
</evidence>
<dbReference type="Proteomes" id="UP000736164">
    <property type="component" value="Unassembled WGS sequence"/>
</dbReference>
<dbReference type="GO" id="GO:0005525">
    <property type="term" value="F:GTP binding"/>
    <property type="evidence" value="ECO:0007669"/>
    <property type="project" value="UniProtKB-KW"/>
</dbReference>
<evidence type="ECO:0000256" key="31">
    <source>
        <dbReference type="ARBA" id="ARBA00081195"/>
    </source>
</evidence>
<evidence type="ECO:0000256" key="29">
    <source>
        <dbReference type="ARBA" id="ARBA00069713"/>
    </source>
</evidence>
<dbReference type="GO" id="GO:0030672">
    <property type="term" value="C:synaptic vesicle membrane"/>
    <property type="evidence" value="ECO:0007669"/>
    <property type="project" value="UniProtKB-SubCell"/>
</dbReference>
<keyword evidence="13" id="KW-0769">Symport</keyword>
<evidence type="ECO:0000256" key="14">
    <source>
        <dbReference type="ARBA" id="ARBA00022917"/>
    </source>
</evidence>
<keyword evidence="8" id="KW-0488">Methylation</keyword>
<dbReference type="Gene3D" id="2.40.30.10">
    <property type="entry name" value="Translation factors"/>
    <property type="match status" value="2"/>
</dbReference>
<dbReference type="FunFam" id="2.40.30.10:FF:000005">
    <property type="entry name" value="Elongation factor 1-alpha"/>
    <property type="match status" value="1"/>
</dbReference>
<feature type="transmembrane region" description="Helical" evidence="33">
    <location>
        <begin position="224"/>
        <end position="244"/>
    </location>
</feature>
<dbReference type="InterPro" id="IPR054696">
    <property type="entry name" value="GTP-eEF1A_C"/>
</dbReference>
<keyword evidence="14" id="KW-0648">Protein biosynthesis</keyword>
<feature type="transmembrane region" description="Helical" evidence="33">
    <location>
        <begin position="421"/>
        <end position="440"/>
    </location>
</feature>
<comment type="catalytic activity">
    <reaction evidence="27">
        <text>D-glucuronate(out) + H(+)(out) = D-glucuronate(in) + H(+)(in)</text>
        <dbReference type="Rhea" id="RHEA:72591"/>
        <dbReference type="ChEBI" id="CHEBI:15378"/>
        <dbReference type="ChEBI" id="CHEBI:58720"/>
    </reaction>
    <physiologicalReaction direction="left-to-right" evidence="27">
        <dbReference type="Rhea" id="RHEA:72592"/>
    </physiologicalReaction>
</comment>
<sequence>MNYSGSDSETDDNEHPLLHGNKPFLKVEKAPLCCSSRCSLAVLSSYAFFVAYALRVNLSVAMVDMLDNTTVSNSSSQACQGHAGSSPPPHNKTANVYNWDSDTQGWILSSFFYGYIFTQIPGGYLARKYGAKWFLGIGILGTAILTLLTPLAANLGAGYLIAVRVLEGIGEGVTFPAMHAMWSSWAPPLERSRLLTISYTGAQLGTVVSLPLSGLICFYMDWTYVFYIFGAVGVLWFILWTLLVSNTPETHRRISEKEKAYIMLSLKNELSPSTKHIPWRSLLTSVPLWAIVVAHFSYNWTFYTLLTLLPTYMKNVLGFNIQENGFLSALPYLGCWILALLGGQLADYLRETWMVSTVRVRKCFSLIGMIGPAVFLVCAGYTGCNYILAVTFLTISSALGGISASGFSINHLDIAPSYAGILLGITNTFATIPGMVGPVIGRALTHSKSVECEVEMTNNCPSPEKRKAVWVEHPVQFLALGIHLFTYPSLLSMRHRQGEKFGVRAQVSLKIEKTHINIVVIGHVDSGKSTTTGHLIYKCGGIDKRTIEKFEKEAAEMGKGSFKYAWVLDKLKAERERGITIDISLWKFETSKYYVTIIDAPGHRDFIKNMITGTSQADCAVLIVAAGVGEFEAGISKNGQTREHALLAYTLGVKQLIVGINKMDSTEPPYSQKRYEEIVKEVSTYIKKIGYNPDTVAFVPISGWNGDNMLESSPNMTWFKGWKITRKDGNASGTTLLEALDAIQPPTRPTDKPLRLPLQDVYKIGGIGTVPVGRVETGVLKPGMVVTFAPVNVTTEVKSVEMHHEALSEALPGDNVGFNVKNVSVKDIRRGNVAGDSKNDPPMEAANFTAQVIILNHPGQISAGYAPVLDCHTAHIACKFAELKEKIDRRSGKKLEDNPKSLKSGDAAIVDMIPGKPMCVESFSDYPPLGRFAVRDMRQTVAVGVIKAVEKKASTTGKVTKSAQKAQKAK</sequence>
<comment type="catalytic activity">
    <reaction evidence="26">
        <text>L-glutamate(out) = L-glutamate(in)</text>
        <dbReference type="Rhea" id="RHEA:66336"/>
        <dbReference type="ChEBI" id="CHEBI:29985"/>
    </reaction>
    <physiologicalReaction direction="left-to-right" evidence="26">
        <dbReference type="Rhea" id="RHEA:66337"/>
    </physiologicalReaction>
</comment>
<evidence type="ECO:0000313" key="36">
    <source>
        <dbReference type="EMBL" id="MBN3320227.1"/>
    </source>
</evidence>
<dbReference type="SUPFAM" id="SSF50447">
    <property type="entry name" value="Translation proteins"/>
    <property type="match status" value="1"/>
</dbReference>
<keyword evidence="6" id="KW-0813">Transport</keyword>
<dbReference type="AlphaFoldDB" id="A0A8J7TDX7"/>
<keyword evidence="11" id="KW-0547">Nucleotide-binding</keyword>
<evidence type="ECO:0000256" key="33">
    <source>
        <dbReference type="SAM" id="Phobius"/>
    </source>
</evidence>
<feature type="transmembrane region" description="Helical" evidence="33">
    <location>
        <begin position="106"/>
        <end position="126"/>
    </location>
</feature>
<evidence type="ECO:0000256" key="18">
    <source>
        <dbReference type="ARBA" id="ARBA00023136"/>
    </source>
</evidence>
<dbReference type="InterPro" id="IPR020846">
    <property type="entry name" value="MFS_dom"/>
</dbReference>
<feature type="transmembrane region" description="Helical" evidence="33">
    <location>
        <begin position="388"/>
        <end position="409"/>
    </location>
</feature>
<dbReference type="FunFam" id="1.20.1250.20:FF:000003">
    <property type="entry name" value="Solute carrier family 17 member 3"/>
    <property type="match status" value="1"/>
</dbReference>
<feature type="transmembrane region" description="Helical" evidence="33">
    <location>
        <begin position="133"/>
        <end position="153"/>
    </location>
</feature>
<dbReference type="InterPro" id="IPR000795">
    <property type="entry name" value="T_Tr_GTP-bd_dom"/>
</dbReference>
<feature type="transmembrane region" description="Helical" evidence="33">
    <location>
        <begin position="325"/>
        <end position="342"/>
    </location>
</feature>
<keyword evidence="21" id="KW-0968">Cytoplasmic vesicle</keyword>
<proteinExistence type="inferred from homology"/>
<evidence type="ECO:0000256" key="13">
    <source>
        <dbReference type="ARBA" id="ARBA00022847"/>
    </source>
</evidence>
<evidence type="ECO:0000256" key="6">
    <source>
        <dbReference type="ARBA" id="ARBA00022448"/>
    </source>
</evidence>
<dbReference type="PROSITE" id="PS50850">
    <property type="entry name" value="MFS"/>
    <property type="match status" value="1"/>
</dbReference>
<comment type="function">
    <text evidence="28">Receptor for CM101, a polysaccharide produced by group B Streptococcus with antipathoangiogenic properties.</text>
</comment>
<dbReference type="GO" id="GO:0003746">
    <property type="term" value="F:translation elongation factor activity"/>
    <property type="evidence" value="ECO:0007669"/>
    <property type="project" value="UniProtKB-KW"/>
</dbReference>
<dbReference type="InterPro" id="IPR009001">
    <property type="entry name" value="Transl_elong_EF1A/Init_IF2_C"/>
</dbReference>
<keyword evidence="18 33" id="KW-0472">Membrane</keyword>
<evidence type="ECO:0000256" key="32">
    <source>
        <dbReference type="ARBA" id="ARBA00081925"/>
    </source>
</evidence>
<reference evidence="36" key="1">
    <citation type="journal article" date="2021" name="Cell">
        <title>Tracing the genetic footprints of vertebrate landing in non-teleost ray-finned fishes.</title>
        <authorList>
            <person name="Bi X."/>
            <person name="Wang K."/>
            <person name="Yang L."/>
            <person name="Pan H."/>
            <person name="Jiang H."/>
            <person name="Wei Q."/>
            <person name="Fang M."/>
            <person name="Yu H."/>
            <person name="Zhu C."/>
            <person name="Cai Y."/>
            <person name="He Y."/>
            <person name="Gan X."/>
            <person name="Zeng H."/>
            <person name="Yu D."/>
            <person name="Zhu Y."/>
            <person name="Jiang H."/>
            <person name="Qiu Q."/>
            <person name="Yang H."/>
            <person name="Zhang Y.E."/>
            <person name="Wang W."/>
            <person name="Zhu M."/>
            <person name="He S."/>
            <person name="Zhang G."/>
        </authorList>
    </citation>
    <scope>NUCLEOTIDE SEQUENCE</scope>
    <source>
        <strain evidence="36">Allg_001</strain>
    </source>
</reference>
<evidence type="ECO:0000256" key="4">
    <source>
        <dbReference type="ARBA" id="ARBA00004656"/>
    </source>
</evidence>
<feature type="transmembrane region" description="Helical" evidence="33">
    <location>
        <begin position="363"/>
        <end position="382"/>
    </location>
</feature>
<dbReference type="InterPro" id="IPR031157">
    <property type="entry name" value="G_TR_CS"/>
</dbReference>
<evidence type="ECO:0000256" key="9">
    <source>
        <dbReference type="ARBA" id="ARBA00022553"/>
    </source>
</evidence>
<evidence type="ECO:0000256" key="3">
    <source>
        <dbReference type="ARBA" id="ARBA00004638"/>
    </source>
</evidence>
<keyword evidence="19" id="KW-0325">Glycoprotein</keyword>
<dbReference type="HAMAP" id="MF_00118_A">
    <property type="entry name" value="EF_Tu_A"/>
    <property type="match status" value="1"/>
</dbReference>
<keyword evidence="20" id="KW-0458">Lysosome</keyword>
<keyword evidence="9" id="KW-0597">Phosphoprotein</keyword>
<dbReference type="InterPro" id="IPR050100">
    <property type="entry name" value="TRAFAC_GTPase_members"/>
</dbReference>
<evidence type="ECO:0000256" key="30">
    <source>
        <dbReference type="ARBA" id="ARBA00080244"/>
    </source>
</evidence>
<protein>
    <recommendedName>
        <fullName evidence="29">Sialin</fullName>
    </recommendedName>
    <alternativeName>
        <fullName evidence="32">H(+)/nitrate cotransporter</fullName>
    </alternativeName>
    <alternativeName>
        <fullName evidence="30">H(+)/sialic acid cotransporter</fullName>
    </alternativeName>
    <alternativeName>
        <fullName evidence="31">Vesicular excitatory amino acid transporter</fullName>
    </alternativeName>
</protein>
<dbReference type="Gene3D" id="3.40.50.300">
    <property type="entry name" value="P-loop containing nucleotide triphosphate hydrolases"/>
    <property type="match status" value="1"/>
</dbReference>
<evidence type="ECO:0000256" key="23">
    <source>
        <dbReference type="ARBA" id="ARBA00050554"/>
    </source>
</evidence>
<dbReference type="NCBIfam" id="NF008969">
    <property type="entry name" value="PRK12317.1"/>
    <property type="match status" value="1"/>
</dbReference>
<evidence type="ECO:0000256" key="7">
    <source>
        <dbReference type="ARBA" id="ARBA00022475"/>
    </source>
</evidence>
<feature type="transmembrane region" description="Helical" evidence="33">
    <location>
        <begin position="38"/>
        <end position="58"/>
    </location>
</feature>
<evidence type="ECO:0000259" key="35">
    <source>
        <dbReference type="PROSITE" id="PS51722"/>
    </source>
</evidence>
<dbReference type="Pfam" id="PF03144">
    <property type="entry name" value="GTP_EFTU_D2"/>
    <property type="match status" value="1"/>
</dbReference>
<dbReference type="CDD" id="cd03705">
    <property type="entry name" value="EF1_alpha_III"/>
    <property type="match status" value="1"/>
</dbReference>
<keyword evidence="37" id="KW-1185">Reference proteome</keyword>
<dbReference type="FunFam" id="2.40.30.10:FF:000168">
    <property type="entry name" value="Elongation factor 1-alpha 2"/>
    <property type="match status" value="1"/>
</dbReference>
<evidence type="ECO:0000256" key="25">
    <source>
        <dbReference type="ARBA" id="ARBA00051403"/>
    </source>
</evidence>
<evidence type="ECO:0000256" key="28">
    <source>
        <dbReference type="ARBA" id="ARBA00056891"/>
    </source>
</evidence>
<dbReference type="PROSITE" id="PS00301">
    <property type="entry name" value="G_TR_1"/>
    <property type="match status" value="1"/>
</dbReference>
<comment type="subcellular location">
    <subcellularLocation>
        <location evidence="2">Basolateral cell membrane</location>
        <topology evidence="2">Multi-pass membrane protein</topology>
    </subcellularLocation>
    <subcellularLocation>
        <location evidence="3">Cytoplasmic vesicle</location>
        <location evidence="3">Secretory vesicle membrane</location>
        <topology evidence="3">Multi-pass membrane protein</topology>
    </subcellularLocation>
    <subcellularLocation>
        <location evidence="1">Cytoplasmic vesicle</location>
        <location evidence="1">Secretory vesicle</location>
        <location evidence="1">Synaptic vesicle membrane</location>
    </subcellularLocation>
    <subcellularLocation>
        <location evidence="4">Lysosome membrane</location>
    </subcellularLocation>
</comment>
<organism evidence="36 37">
    <name type="scientific">Atractosteus spatula</name>
    <name type="common">Alligator gar</name>
    <name type="synonym">Lepisosteus spatula</name>
    <dbReference type="NCBI Taxonomy" id="7917"/>
    <lineage>
        <taxon>Eukaryota</taxon>
        <taxon>Metazoa</taxon>
        <taxon>Chordata</taxon>
        <taxon>Craniata</taxon>
        <taxon>Vertebrata</taxon>
        <taxon>Euteleostomi</taxon>
        <taxon>Actinopterygii</taxon>
        <taxon>Neopterygii</taxon>
        <taxon>Holostei</taxon>
        <taxon>Semionotiformes</taxon>
        <taxon>Lepisosteidae</taxon>
        <taxon>Atractosteus</taxon>
    </lineage>
</organism>
<dbReference type="FunFam" id="1.20.1250.20:FF:000067">
    <property type="entry name" value="sialin isoform X2"/>
    <property type="match status" value="1"/>
</dbReference>
<comment type="catalytic activity">
    <reaction evidence="23">
        <text>L-aspartate(out) = L-aspartate(in)</text>
        <dbReference type="Rhea" id="RHEA:66332"/>
        <dbReference type="ChEBI" id="CHEBI:29991"/>
    </reaction>
    <physiologicalReaction direction="left-to-right" evidence="23">
        <dbReference type="Rhea" id="RHEA:66333"/>
    </physiologicalReaction>
</comment>
<gene>
    <name evidence="36" type="primary">Eef1a_0</name>
    <name evidence="36" type="ORF">GTO95_0016753</name>
</gene>
<evidence type="ECO:0000259" key="34">
    <source>
        <dbReference type="PROSITE" id="PS50850"/>
    </source>
</evidence>
<dbReference type="GO" id="GO:0003924">
    <property type="term" value="F:GTPase activity"/>
    <property type="evidence" value="ECO:0007669"/>
    <property type="project" value="InterPro"/>
</dbReference>
<comment type="caution">
    <text evidence="36">The sequence shown here is derived from an EMBL/GenBank/DDBJ whole genome shotgun (WGS) entry which is preliminary data.</text>
</comment>
<dbReference type="CDD" id="cd03693">
    <property type="entry name" value="EF1_alpha_II"/>
    <property type="match status" value="1"/>
</dbReference>
<dbReference type="Pfam" id="PF07690">
    <property type="entry name" value="MFS_1"/>
    <property type="match status" value="1"/>
</dbReference>
<evidence type="ECO:0000256" key="22">
    <source>
        <dbReference type="ARBA" id="ARBA00050101"/>
    </source>
</evidence>
<evidence type="ECO:0000256" key="19">
    <source>
        <dbReference type="ARBA" id="ARBA00023180"/>
    </source>
</evidence>
<feature type="non-terminal residue" evidence="36">
    <location>
        <position position="1"/>
    </location>
</feature>
<dbReference type="InterPro" id="IPR027417">
    <property type="entry name" value="P-loop_NTPase"/>
</dbReference>
<feature type="domain" description="Tr-type G" evidence="35">
    <location>
        <begin position="513"/>
        <end position="750"/>
    </location>
</feature>
<name>A0A8J7TDX7_ATRSP</name>
<evidence type="ECO:0000256" key="8">
    <source>
        <dbReference type="ARBA" id="ARBA00022481"/>
    </source>
</evidence>
<dbReference type="GO" id="GO:0046942">
    <property type="term" value="P:carboxylic acid transport"/>
    <property type="evidence" value="ECO:0007669"/>
    <property type="project" value="UniProtKB-ARBA"/>
</dbReference>
<dbReference type="Pfam" id="PF00009">
    <property type="entry name" value="GTP_EFTU"/>
    <property type="match status" value="1"/>
</dbReference>
<dbReference type="InterPro" id="IPR009000">
    <property type="entry name" value="Transl_B-barrel_sf"/>
</dbReference>
<evidence type="ECO:0000256" key="12">
    <source>
        <dbReference type="ARBA" id="ARBA00022768"/>
    </source>
</evidence>
<accession>A0A8J7TDX7</accession>